<dbReference type="InterPro" id="IPR008962">
    <property type="entry name" value="PapD-like_sf"/>
</dbReference>
<dbReference type="EnsemblPlants" id="TraesCS4A02G309200.1">
    <property type="protein sequence ID" value="TraesCS4A02G309200.1"/>
    <property type="gene ID" value="TraesCS4A02G309200"/>
</dbReference>
<feature type="domain" description="MSP" evidence="12">
    <location>
        <begin position="1001"/>
        <end position="1136"/>
    </location>
</feature>
<dbReference type="PROSITE" id="PS50202">
    <property type="entry name" value="MSP"/>
    <property type="match status" value="13"/>
</dbReference>
<evidence type="ECO:0000256" key="9">
    <source>
        <dbReference type="ARBA" id="ARBA00023136"/>
    </source>
</evidence>
<dbReference type="FunFam" id="1.10.510.10:FF:000870">
    <property type="entry name" value="OSJNBa0016N04.16-like protein"/>
    <property type="match status" value="1"/>
</dbReference>
<name>A0A3B6HXM5_WHEAT</name>
<dbReference type="InterPro" id="IPR008271">
    <property type="entry name" value="Ser/Thr_kinase_AS"/>
</dbReference>
<comment type="subcellular location">
    <subcellularLocation>
        <location evidence="1">Membrane</location>
        <topology evidence="1">Single-pass type IV membrane protein</topology>
    </subcellularLocation>
</comment>
<dbReference type="GO" id="GO:0005789">
    <property type="term" value="C:endoplasmic reticulum membrane"/>
    <property type="evidence" value="ECO:0000318"/>
    <property type="project" value="GO_Central"/>
</dbReference>
<feature type="domain" description="Protein kinase" evidence="11">
    <location>
        <begin position="33"/>
        <end position="304"/>
    </location>
</feature>
<feature type="domain" description="MSP" evidence="12">
    <location>
        <begin position="873"/>
        <end position="995"/>
    </location>
</feature>
<organism evidence="13">
    <name type="scientific">Triticum aestivum</name>
    <name type="common">Wheat</name>
    <dbReference type="NCBI Taxonomy" id="4565"/>
    <lineage>
        <taxon>Eukaryota</taxon>
        <taxon>Viridiplantae</taxon>
        <taxon>Streptophyta</taxon>
        <taxon>Embryophyta</taxon>
        <taxon>Tracheophyta</taxon>
        <taxon>Spermatophyta</taxon>
        <taxon>Magnoliopsida</taxon>
        <taxon>Liliopsida</taxon>
        <taxon>Poales</taxon>
        <taxon>Poaceae</taxon>
        <taxon>BOP clade</taxon>
        <taxon>Pooideae</taxon>
        <taxon>Triticodae</taxon>
        <taxon>Triticeae</taxon>
        <taxon>Triticinae</taxon>
        <taxon>Triticum</taxon>
    </lineage>
</organism>
<dbReference type="Gene3D" id="3.30.200.20">
    <property type="entry name" value="Phosphorylase Kinase, domain 1"/>
    <property type="match status" value="1"/>
</dbReference>
<reference evidence="13" key="2">
    <citation type="submission" date="2018-10" db="UniProtKB">
        <authorList>
            <consortium name="EnsemblPlants"/>
        </authorList>
    </citation>
    <scope>IDENTIFICATION</scope>
</reference>
<feature type="domain" description="MSP" evidence="12">
    <location>
        <begin position="491"/>
        <end position="607"/>
    </location>
</feature>
<evidence type="ECO:0000256" key="1">
    <source>
        <dbReference type="ARBA" id="ARBA00004211"/>
    </source>
</evidence>
<dbReference type="Gramene" id="TraesCS4A02G309200.1">
    <property type="protein sequence ID" value="TraesCS4A02G309200.1"/>
    <property type="gene ID" value="TraesCS4A02G309200"/>
</dbReference>
<evidence type="ECO:0000259" key="12">
    <source>
        <dbReference type="PROSITE" id="PS50202"/>
    </source>
</evidence>
<feature type="domain" description="MSP" evidence="12">
    <location>
        <begin position="320"/>
        <end position="446"/>
    </location>
</feature>
<dbReference type="SUPFAM" id="SSF56112">
    <property type="entry name" value="Protein kinase-like (PK-like)"/>
    <property type="match status" value="1"/>
</dbReference>
<dbReference type="Gramene" id="TraesNOR4A03G02172240.1">
    <property type="protein sequence ID" value="TraesNOR4A03G02172240.1"/>
    <property type="gene ID" value="TraesNOR4A03G02172240"/>
</dbReference>
<protein>
    <recommendedName>
        <fullName evidence="15">Protein kinase domain-containing protein</fullName>
    </recommendedName>
</protein>
<feature type="domain" description="MSP" evidence="12">
    <location>
        <begin position="1517"/>
        <end position="1636"/>
    </location>
</feature>
<dbReference type="InterPro" id="IPR000535">
    <property type="entry name" value="MSP_dom"/>
</dbReference>
<gene>
    <name evidence="13" type="primary">LOC123087414</name>
</gene>
<evidence type="ECO:0000256" key="6">
    <source>
        <dbReference type="ARBA" id="ARBA00022777"/>
    </source>
</evidence>
<dbReference type="SMART" id="SM00220">
    <property type="entry name" value="S_TKc"/>
    <property type="match status" value="1"/>
</dbReference>
<dbReference type="Gramene" id="TraesCS4A03G0774700.1">
    <property type="protein sequence ID" value="TraesCS4A03G0774700.1.CDS"/>
    <property type="gene ID" value="TraesCS4A03G0774700"/>
</dbReference>
<dbReference type="Gene3D" id="1.10.510.10">
    <property type="entry name" value="Transferase(Phosphotransferase) domain 1"/>
    <property type="match status" value="1"/>
</dbReference>
<feature type="domain" description="MSP" evidence="12">
    <location>
        <begin position="1647"/>
        <end position="1765"/>
    </location>
</feature>
<keyword evidence="7 10" id="KW-0067">ATP-binding</keyword>
<dbReference type="GO" id="GO:0005886">
    <property type="term" value="C:plasma membrane"/>
    <property type="evidence" value="ECO:0000318"/>
    <property type="project" value="GO_Central"/>
</dbReference>
<evidence type="ECO:0000259" key="11">
    <source>
        <dbReference type="PROSITE" id="PS50011"/>
    </source>
</evidence>
<evidence type="ECO:0000256" key="4">
    <source>
        <dbReference type="ARBA" id="ARBA00022692"/>
    </source>
</evidence>
<reference evidence="13" key="1">
    <citation type="submission" date="2018-08" db="EMBL/GenBank/DDBJ databases">
        <authorList>
            <person name="Rossello M."/>
        </authorList>
    </citation>
    <scope>NUCLEOTIDE SEQUENCE [LARGE SCALE GENOMIC DNA]</scope>
    <source>
        <strain evidence="13">cv. Chinese Spring</strain>
    </source>
</reference>
<dbReference type="InterPro" id="IPR011009">
    <property type="entry name" value="Kinase-like_dom_sf"/>
</dbReference>
<evidence type="ECO:0008006" key="15">
    <source>
        <dbReference type="Google" id="ProtNLM"/>
    </source>
</evidence>
<dbReference type="PANTHER" id="PTHR10809:SF6">
    <property type="entry name" value="AT11025P-RELATED"/>
    <property type="match status" value="1"/>
</dbReference>
<keyword evidence="3" id="KW-0808">Transferase</keyword>
<dbReference type="InterPro" id="IPR013783">
    <property type="entry name" value="Ig-like_fold"/>
</dbReference>
<feature type="domain" description="MSP" evidence="12">
    <location>
        <begin position="1776"/>
        <end position="1895"/>
    </location>
</feature>
<feature type="domain" description="MSP" evidence="12">
    <location>
        <begin position="1130"/>
        <end position="1245"/>
    </location>
</feature>
<dbReference type="InterPro" id="IPR000719">
    <property type="entry name" value="Prot_kinase_dom"/>
</dbReference>
<dbReference type="InterPro" id="IPR017441">
    <property type="entry name" value="Protein_kinase_ATP_BS"/>
</dbReference>
<dbReference type="GO" id="GO:0090158">
    <property type="term" value="P:endoplasmic reticulum membrane organization"/>
    <property type="evidence" value="ECO:0000318"/>
    <property type="project" value="GO_Central"/>
</dbReference>
<dbReference type="SUPFAM" id="SSF49354">
    <property type="entry name" value="PapD-like"/>
    <property type="match status" value="13"/>
</dbReference>
<evidence type="ECO:0000256" key="3">
    <source>
        <dbReference type="ARBA" id="ARBA00022679"/>
    </source>
</evidence>
<evidence type="ECO:0000256" key="2">
    <source>
        <dbReference type="ARBA" id="ARBA00008932"/>
    </source>
</evidence>
<dbReference type="PANTHER" id="PTHR10809">
    <property type="entry name" value="VESICLE-ASSOCIATED MEMBRANE PROTEIN-ASSOCIATED PROTEIN"/>
    <property type="match status" value="1"/>
</dbReference>
<dbReference type="PROSITE" id="PS00107">
    <property type="entry name" value="PROTEIN_KINASE_ATP"/>
    <property type="match status" value="1"/>
</dbReference>
<dbReference type="RefSeq" id="XP_044365352.1">
    <property type="nucleotide sequence ID" value="XM_044509417.1"/>
</dbReference>
<feature type="binding site" evidence="10">
    <location>
        <position position="60"/>
    </location>
    <ligand>
        <name>ATP</name>
        <dbReference type="ChEBI" id="CHEBI:30616"/>
    </ligand>
</feature>
<dbReference type="RefSeq" id="XP_044365353.1">
    <property type="nucleotide sequence ID" value="XM_044509418.1"/>
</dbReference>
<comment type="similarity">
    <text evidence="2">Belongs to the VAMP-associated protein (VAP) (TC 9.B.17) family.</text>
</comment>
<dbReference type="KEGG" id="taes:123087414"/>
<evidence type="ECO:0000256" key="8">
    <source>
        <dbReference type="ARBA" id="ARBA00022989"/>
    </source>
</evidence>
<dbReference type="Pfam" id="PF00069">
    <property type="entry name" value="Pkinase"/>
    <property type="match status" value="1"/>
</dbReference>
<keyword evidence="8" id="KW-1133">Transmembrane helix</keyword>
<keyword evidence="9" id="KW-0472">Membrane</keyword>
<proteinExistence type="inferred from homology"/>
<dbReference type="OMA" id="PQRGIMP"/>
<feature type="domain" description="MSP" evidence="12">
    <location>
        <begin position="744"/>
        <end position="864"/>
    </location>
</feature>
<dbReference type="PROSITE" id="PS00108">
    <property type="entry name" value="PROTEIN_KINASE_ST"/>
    <property type="match status" value="1"/>
</dbReference>
<keyword evidence="4" id="KW-0812">Transmembrane</keyword>
<dbReference type="PROSITE" id="PS50011">
    <property type="entry name" value="PROTEIN_KINASE_DOM"/>
    <property type="match status" value="1"/>
</dbReference>
<dbReference type="STRING" id="4565.A0A3B6HXM5"/>
<dbReference type="GO" id="GO:0061817">
    <property type="term" value="P:endoplasmic reticulum-plasma membrane tethering"/>
    <property type="evidence" value="ECO:0000318"/>
    <property type="project" value="GO_Central"/>
</dbReference>
<dbReference type="SMR" id="A0A3B6HXM5"/>
<accession>A0A3B6HXM5</accession>
<feature type="domain" description="MSP" evidence="12">
    <location>
        <begin position="616"/>
        <end position="738"/>
    </location>
</feature>
<dbReference type="GO" id="GO:0043495">
    <property type="term" value="F:protein-membrane adaptor activity"/>
    <property type="evidence" value="ECO:0000318"/>
    <property type="project" value="GO_Central"/>
</dbReference>
<dbReference type="GO" id="GO:0005524">
    <property type="term" value="F:ATP binding"/>
    <property type="evidence" value="ECO:0007669"/>
    <property type="project" value="UniProtKB-UniRule"/>
</dbReference>
<keyword evidence="14" id="KW-1185">Reference proteome</keyword>
<dbReference type="Gene3D" id="2.60.40.10">
    <property type="entry name" value="Immunoglobulins"/>
    <property type="match status" value="13"/>
</dbReference>
<evidence type="ECO:0000256" key="10">
    <source>
        <dbReference type="PROSITE-ProRule" id="PRU10141"/>
    </source>
</evidence>
<dbReference type="Proteomes" id="UP000019116">
    <property type="component" value="Chromosome 4A"/>
</dbReference>
<evidence type="ECO:0000313" key="13">
    <source>
        <dbReference type="EnsemblPlants" id="TraesCS4A02G309200.1"/>
    </source>
</evidence>
<dbReference type="Pfam" id="PF00635">
    <property type="entry name" value="Motile_Sperm"/>
    <property type="match status" value="3"/>
</dbReference>
<feature type="domain" description="MSP" evidence="12">
    <location>
        <begin position="1258"/>
        <end position="1381"/>
    </location>
</feature>
<feature type="domain" description="MSP" evidence="12">
    <location>
        <begin position="1906"/>
        <end position="2024"/>
    </location>
</feature>
<evidence type="ECO:0000313" key="14">
    <source>
        <dbReference type="Proteomes" id="UP000019116"/>
    </source>
</evidence>
<keyword evidence="6" id="KW-0418">Kinase</keyword>
<sequence>MEEECNVLESILDGSMKPTDLRFSLLEKITANFSEERRIGVGGFAVVYKGVLQNDEVAVKRIMNNMTIDETLFRREVNSLMQVNHQNIVRFLGFCSNTTHKQLKYEGRYIYAESRERLLCFEYIKKGSLDKYITDELRGLAWNTRYNIIKGICKGLEYLHMDRHIVHMDLKPANILLDNDMMAKITDFGLSRMDESSRTTSTNRFISPGYCAPEYLLHGKISVKSDVYSLGVIIIELVTGQRHISDKNNVLRRWRHRWNISGQETPCIYQQVAKVIEIGLLCKESDPYKRPFISEIICDINELESTDKQISNADESTVGQISPYPEDDMLGIESLELHFPFELNKQTSCSLRLTNETNSYIAFSIHTTSPLPYCIEPTEGIVAPRSIYTVNITLQPLDKAPQDKHHTGYFAVRSTKLNTSENITEDMFKEQKGKLVDEVNLTVTHEPREPHMDLPLEMLTISGTGNLKSLEASSALAEAKSKIRSQTLDELIQFDPPEIGFPFLPNKTLMSSVSIVNITDSYVAFNASICDKVVYSMQPDKGILSPRSSKKLLVVRSPMEMEQQDMQCNDKLFMWNRVVTEGVEASDIVDYLGDDERKKLPIVLNKTSPPCTSEELIRFDPPELCFPFMPNKTMVCSINMVNNTEYSVGFGNYINKETLASYYTKPQRGIMPPRSTQRLVVRRVLKKNELGEAIQGEDKFFIGNMIVTKGAEASDLTDLVFDKGNTQLPIVFEKISSLSTFDELIQFDPPQLRFPFMPTKRVLMMCSIKIINVTDHRVGFNNWYRKSNSACYITTPIRGILAPRSTQELKVIRVPKENESHDMSCTDVVGVWNGVVTEGIEETDLYGYISDEESQQFPIVYTKTSPPYTSEELIRFDPPELSFPYKPNKTMVSSVNMVNNTDYSVGFNNHIDKGTLVSYYTKPQRGIMPPRSTQRLVVRRELRKKEQAEDIQGEGKFFMGNMIVVEGIEASDLTRLVPDKENTMLPIVFQKTSLLSTSDELIQFDPPQLRFPFLPNKRVCMVCSIKIVNVTDHYVGFNNWYRKSNSARYNATPVRGILPPRSTQELKVIRVPKENESQDMPCKDVFGVWNGVVMEGIEATDLYNYMNVEDSKQLPIVYTKTSPPSTSEELIRFDPPELSFPFQPNKTMVASVNMVNNTDYSIGFNNHIDKGTLASYYTKPQRGIMPPRSIQRLVVRRVLKKKEQAEDIQGEDKFFMGNVIVTKGVEASDLSDLVPDKDNARLPIVFEKTSLLCTSDELIRFDPPELCFPFLPNKRAPVLYSVKIFNVTDYCVGFNTWVYPRNSARYRIIPSKGILPPRSTQTVKIKGVPKEKAPEDTRCKDVIGVWNSIVTKGVKASDFINYMDVNESKQLPIVLKKTTLLCASADLIQFDPPELRFPFLPNKRVPMACFIKIVNTTDHCIGFNSWNYKSNSALYRMTPVQGILPPGSTEVLKIKRVARENESGDMQCKNVVFHVWQGIVTKGVEATDLTAYMDAGETIQLPIVFTNTDLLCTSDYLIQFDPPELCFPFLPNKRVPMVCFIKIVNATDHWVGFNSWTYESNSASYYMTPDSTILPPGSTQVLMIKRIANENESEDMWRKDDYFFLWNSIVNEDIEASDLIDCMDVEESKRLPVVFTNTTLSCTSADLVQFDPPELRFPFLPNKRVPMVCFIKIVNSTDHCVGFNSWTYEGTSASYQMTPDPGILTPGSTEVLMIKRVANENESEDMQCKDEFYLWNCIVNEDIEASDLIDCEDEEDSKRLPIVFTNTSLLCTSDDWLQFDPPELHFPFLTNKKVPMVFFIKIVNATNHCVGFNSWTYESTSVSYHMTPDPGILSPGSTQVLMIKMIANENESEDMQCKDNFLYLWNSIVNEDIEASNLIDCEDEEDSKRLPIVFTNASLLCTSENLIQFDPPELRFTLSNNRVSKLCSVEIVNATDHCIGFNAWGNDSNSSRYDTTPGQGILPPRSTQVLNVRRELKEKESKDMLCKDDVYSVWYGIVSEGIKATDLSVYDDAEESKQLPIVFTEPGESSSA</sequence>
<feature type="domain" description="MSP" evidence="12">
    <location>
        <begin position="1387"/>
        <end position="1506"/>
    </location>
</feature>
<keyword evidence="5 10" id="KW-0547">Nucleotide-binding</keyword>
<dbReference type="Gramene" id="TraesCLE_scaffold_009995_01G000100.1">
    <property type="protein sequence ID" value="TraesCLE_scaffold_009995_01G000100.1"/>
    <property type="gene ID" value="TraesCLE_scaffold_009995_01G000100"/>
</dbReference>
<evidence type="ECO:0000256" key="7">
    <source>
        <dbReference type="ARBA" id="ARBA00022840"/>
    </source>
</evidence>
<dbReference type="GO" id="GO:0004672">
    <property type="term" value="F:protein kinase activity"/>
    <property type="evidence" value="ECO:0007669"/>
    <property type="project" value="InterPro"/>
</dbReference>
<dbReference type="OrthoDB" id="689463at2759"/>
<dbReference type="GeneID" id="123087414"/>
<evidence type="ECO:0000256" key="5">
    <source>
        <dbReference type="ARBA" id="ARBA00022741"/>
    </source>
</evidence>
<dbReference type="InterPro" id="IPR016763">
    <property type="entry name" value="VAP"/>
</dbReference>